<feature type="compositionally biased region" description="Low complexity" evidence="1">
    <location>
        <begin position="263"/>
        <end position="278"/>
    </location>
</feature>
<feature type="region of interest" description="Disordered" evidence="1">
    <location>
        <begin position="504"/>
        <end position="540"/>
    </location>
</feature>
<keyword evidence="4" id="KW-1185">Reference proteome</keyword>
<feature type="chain" id="PRO_5047105483" evidence="2">
    <location>
        <begin position="28"/>
        <end position="1780"/>
    </location>
</feature>
<accession>A0ABV5HXM4</accession>
<proteinExistence type="predicted"/>
<sequence length="1780" mass="171278">MTLKNNLLGTAAAVAVSTAFGAAVVHAQATAVTNVGPTQNMTLTGDVVGDNTQLVTANPTATTTGSTVTINMINLGAAPDTLTGALSGTDNLFSASATGNSGSTSAILAFAPSTLGDTAVVGNLQSVETDTISATASGDTHSILIENPNASVRTFTGTALLDNNDTTASATGNSGTSAINIDPGVNVAEEAAGQASADIDATLAGSPDNDASGDLVVSSSQEIESTPAATTINITGTVTSADTTATIEDLASGTVTVSDSDQASTATGNAASNSIASNGTTASITGSAVVSNLQSIDPIEAVIITADTIDSTVSASAGDDSNGNLSGAVLDSTITVSGNAQSSDATGNDSTQTIALDASNITGEPGGAATSSDSDTVTGGVQLNAEGDAVIANVQREADGTTVRGRTTNNSITGFSETTTDTSTIAVDGNSQTASATGATTSNSLSLTSGADQSAAGVVASVQNAGAGAGVQASATGNSTTVTTPLAVTDSSLLNTGNDIGSTATGGDATNDLSVTNGTNNLSAGTNSGGTNINTGGTGDQPTVTAAQVVTNDQSRAGGVSATSTDNQVATVFGSDNSAGSTTGSTIVTDGNSLSASATGQTADNGISLAFNALNGTLSGTGTGTVASVANEQDMTDTSTVTARNVGTDGNPILTEQTGFAPDVLDSSLSTSDNTVSVIARGNVTTGNDVSADGTNITSGSAASPFVTTGGSVSAGGSFVSASSQVSGATILATQNSDETGSAFSNTIETGVANSLSDSTLVSDDNLLSSSATANTAANSVSLGGAASATIGASGTVANYQGTTGQGSVTATLGVVGQDPTAGFNSNNSGQSNQGFLEQFGDDIVNSDANPVVVTFGTPLTTEEQAILAAAGFDNATVGDTTAEIPGNGTVDTSQLAIIFQSNASGNPGQFGSDNGDEVLQINGFFTPPSQGSFNGAGVIARIDADGAGFGQISGSTVSVSDNTVVGEATGNTATNAASAEATSVTGPAADASTDPSDADVAPADAELATANVQVNGSALQTDVAATFGIIDDGDDIEPTLNSSQTLDSNLQQSFATANRATNSVDVTATNSDAATALESSQLSNATVDTTSDVQVLANVGSTNSSLDMTNNRNESVANGNVVTNSVDASATNLDAGTGADATVDVGNVSAGNVLASRQNVTASISADADTDVFNQDETATGDPIISGSVEQSGNVTIAQATGNQTTPASNSLTLDGSANNDRTGALANVQTATGSGTITATVDQSVRVELDQTATVPVQQSSIVQDGNVTSALARSNVATNSVTVDGANINGGAGGDATFDVTTDTLTGAHVLASSQDNQFGVSATTNQSQVRLSSTNSDGNAIDGSSVSQSGNSSLATALANSAVNTLSSGSGAANVNASTQLGNTQTNIGAVAATGSSSVGVVAAANAATVTDATGINLSSVDVSGNVSSASAVGNQAQNTLGATGANILSGDQGASGPSATNATVDASGFAGDVNANAGNLLLSNQANAGTISSANNSNIVTIDASAATGTGAAASGSTLSVGGNAVEARATANLALNNSVNVGDMATATTGATGIVGNFQFNDTTGAVTASASTTTSVTLNGAGTAGALANGTADVSGNSVLALARGNVSQNVLNAEGSNVGTGSTNATTTSVLPDSGVLNASFGVFNEQVQQASVNASSTGASFRVNATSTTGQALNGASASLSGNSVQASGFGNVATNSVTLTALNGTGNDATAAIFNGQTNSGNITSTATGASIGVFSTGLVTASSAAVGGNSIGSTAVGNFSSSTVTRANR</sequence>
<evidence type="ECO:0000256" key="2">
    <source>
        <dbReference type="SAM" id="SignalP"/>
    </source>
</evidence>
<feature type="region of interest" description="Disordered" evidence="1">
    <location>
        <begin position="395"/>
        <end position="417"/>
    </location>
</feature>
<organism evidence="3 4">
    <name type="scientific">Roseovarius ramblicola</name>
    <dbReference type="NCBI Taxonomy" id="2022336"/>
    <lineage>
        <taxon>Bacteria</taxon>
        <taxon>Pseudomonadati</taxon>
        <taxon>Pseudomonadota</taxon>
        <taxon>Alphaproteobacteria</taxon>
        <taxon>Rhodobacterales</taxon>
        <taxon>Roseobacteraceae</taxon>
        <taxon>Roseovarius</taxon>
    </lineage>
</organism>
<dbReference type="Proteomes" id="UP001589670">
    <property type="component" value="Unassembled WGS sequence"/>
</dbReference>
<evidence type="ECO:0000256" key="1">
    <source>
        <dbReference type="SAM" id="MobiDB-lite"/>
    </source>
</evidence>
<evidence type="ECO:0000313" key="3">
    <source>
        <dbReference type="EMBL" id="MFB9149023.1"/>
    </source>
</evidence>
<feature type="region of interest" description="Disordered" evidence="1">
    <location>
        <begin position="203"/>
        <end position="222"/>
    </location>
</feature>
<feature type="region of interest" description="Disordered" evidence="1">
    <location>
        <begin position="258"/>
        <end position="278"/>
    </location>
</feature>
<feature type="region of interest" description="Disordered" evidence="1">
    <location>
        <begin position="977"/>
        <end position="999"/>
    </location>
</feature>
<name>A0ABV5HXM4_9RHOB</name>
<comment type="caution">
    <text evidence="3">The sequence shown here is derived from an EMBL/GenBank/DDBJ whole genome shotgun (WGS) entry which is preliminary data.</text>
</comment>
<evidence type="ECO:0000313" key="4">
    <source>
        <dbReference type="Proteomes" id="UP001589670"/>
    </source>
</evidence>
<feature type="compositionally biased region" description="Polar residues" evidence="1">
    <location>
        <begin position="511"/>
        <end position="524"/>
    </location>
</feature>
<feature type="signal peptide" evidence="2">
    <location>
        <begin position="1"/>
        <end position="27"/>
    </location>
</feature>
<feature type="region of interest" description="Disordered" evidence="1">
    <location>
        <begin position="359"/>
        <end position="380"/>
    </location>
</feature>
<keyword evidence="2" id="KW-0732">Signal</keyword>
<dbReference type="EMBL" id="JBHMEC010000008">
    <property type="protein sequence ID" value="MFB9149023.1"/>
    <property type="molecule type" value="Genomic_DNA"/>
</dbReference>
<reference evidence="3 4" key="1">
    <citation type="submission" date="2024-09" db="EMBL/GenBank/DDBJ databases">
        <authorList>
            <person name="Sun Q."/>
            <person name="Mori K."/>
        </authorList>
    </citation>
    <scope>NUCLEOTIDE SEQUENCE [LARGE SCALE GENOMIC DNA]</scope>
    <source>
        <strain evidence="3 4">CECT 9424</strain>
    </source>
</reference>
<protein>
    <submittedName>
        <fullName evidence="3">Beta strand repeat-containing protein</fullName>
    </submittedName>
</protein>
<gene>
    <name evidence="3" type="ORF">ACFFU4_04580</name>
</gene>
<feature type="compositionally biased region" description="Polar residues" evidence="1">
    <location>
        <begin position="369"/>
        <end position="380"/>
    </location>
</feature>
<dbReference type="RefSeq" id="WP_377067505.1">
    <property type="nucleotide sequence ID" value="NZ_JBHMEC010000008.1"/>
</dbReference>
<feature type="compositionally biased region" description="Low complexity" evidence="1">
    <location>
        <begin position="525"/>
        <end position="535"/>
    </location>
</feature>